<sequence length="289" mass="28629">MRRFIDDSQGGRRLLFGLIAIAVLVVIDVVLVALAMRAHDTPPDAAAPPIVSSSAPTTQGATPSATAEEESSSRTRMIAAIDGSAAWRAVAGSCLEPGTFEITSDGGATWSPAGLALGATVLALEPRADGQRGLVVVADEQCGPVVHRTFTAGAGWEPSPVQEAGSYVTDQGQLVLAGVAIDAPCDAPSAAVATGDGVVLCADEALARTSGGDWVSVAQGVTAIGPADSGVALVLEGSTDCDGLAAGVVVAGAVQTVCSGASAGAEVAVSAVGGQVWVWADETVEILSL</sequence>
<organism evidence="3 4">
    <name type="scientific">Agrococcus baldri</name>
    <dbReference type="NCBI Taxonomy" id="153730"/>
    <lineage>
        <taxon>Bacteria</taxon>
        <taxon>Bacillati</taxon>
        <taxon>Actinomycetota</taxon>
        <taxon>Actinomycetes</taxon>
        <taxon>Micrococcales</taxon>
        <taxon>Microbacteriaceae</taxon>
        <taxon>Agrococcus</taxon>
    </lineage>
</organism>
<feature type="compositionally biased region" description="Low complexity" evidence="1">
    <location>
        <begin position="45"/>
        <end position="66"/>
    </location>
</feature>
<dbReference type="AlphaFoldDB" id="A0AA94HKH5"/>
<accession>A0AA94HKH5</accession>
<keyword evidence="2" id="KW-0472">Membrane</keyword>
<proteinExistence type="predicted"/>
<dbReference type="EMBL" id="FOZN01000001">
    <property type="protein sequence ID" value="SFS00402.1"/>
    <property type="molecule type" value="Genomic_DNA"/>
</dbReference>
<gene>
    <name evidence="3" type="ORF">SAMN04487783_0450</name>
</gene>
<keyword evidence="4" id="KW-1185">Reference proteome</keyword>
<evidence type="ECO:0000313" key="3">
    <source>
        <dbReference type="EMBL" id="SFS00402.1"/>
    </source>
</evidence>
<feature type="region of interest" description="Disordered" evidence="1">
    <location>
        <begin position="45"/>
        <end position="74"/>
    </location>
</feature>
<feature type="transmembrane region" description="Helical" evidence="2">
    <location>
        <begin position="12"/>
        <end position="36"/>
    </location>
</feature>
<keyword evidence="2" id="KW-1133">Transmembrane helix</keyword>
<dbReference type="Proteomes" id="UP000198506">
    <property type="component" value="Unassembled WGS sequence"/>
</dbReference>
<protein>
    <submittedName>
        <fullName evidence="3">Uncharacterized protein</fullName>
    </submittedName>
</protein>
<keyword evidence="2" id="KW-0812">Transmembrane</keyword>
<evidence type="ECO:0000256" key="1">
    <source>
        <dbReference type="SAM" id="MobiDB-lite"/>
    </source>
</evidence>
<name>A0AA94HKH5_9MICO</name>
<evidence type="ECO:0000256" key="2">
    <source>
        <dbReference type="SAM" id="Phobius"/>
    </source>
</evidence>
<reference evidence="3 4" key="1">
    <citation type="submission" date="2016-10" db="EMBL/GenBank/DDBJ databases">
        <authorList>
            <person name="Varghese N."/>
            <person name="Submissions S."/>
        </authorList>
    </citation>
    <scope>NUCLEOTIDE SEQUENCE [LARGE SCALE GENOMIC DNA]</scope>
    <source>
        <strain evidence="3 4">IAM 15147</strain>
    </source>
</reference>
<dbReference type="RefSeq" id="WP_092915431.1">
    <property type="nucleotide sequence ID" value="NZ_FOZN01000001.1"/>
</dbReference>
<comment type="caution">
    <text evidence="3">The sequence shown here is derived from an EMBL/GenBank/DDBJ whole genome shotgun (WGS) entry which is preliminary data.</text>
</comment>
<dbReference type="SUPFAM" id="SSF110296">
    <property type="entry name" value="Oligoxyloglucan reducing end-specific cellobiohydrolase"/>
    <property type="match status" value="1"/>
</dbReference>
<evidence type="ECO:0000313" key="4">
    <source>
        <dbReference type="Proteomes" id="UP000198506"/>
    </source>
</evidence>